<geneLocation type="plasmid" evidence="2 3">
    <name>unnamed3</name>
</geneLocation>
<name>A0A3G8YJZ9_9DEIO</name>
<evidence type="ECO:0000313" key="3">
    <source>
        <dbReference type="Proteomes" id="UP000276417"/>
    </source>
</evidence>
<keyword evidence="3" id="KW-1185">Reference proteome</keyword>
<organism evidence="2 3">
    <name type="scientific">Deinococcus psychrotolerans</name>
    <dbReference type="NCBI Taxonomy" id="2489213"/>
    <lineage>
        <taxon>Bacteria</taxon>
        <taxon>Thermotogati</taxon>
        <taxon>Deinococcota</taxon>
        <taxon>Deinococci</taxon>
        <taxon>Deinococcales</taxon>
        <taxon>Deinococcaceae</taxon>
        <taxon>Deinococcus</taxon>
    </lineage>
</organism>
<feature type="region of interest" description="Disordered" evidence="1">
    <location>
        <begin position="26"/>
        <end position="50"/>
    </location>
</feature>
<sequence length="115" mass="12827">MSGKFSELGKVGSGLKAALTPEVVSAESIQSPARPQRLASQQQAEPSVRPTKLVHARVDLQTRKQFLQALLDLQDHFVEEVTQEEAIGALLYLVTTYQDAREQWIDAIAELRARR</sequence>
<protein>
    <submittedName>
        <fullName evidence="2">Uncharacterized protein</fullName>
    </submittedName>
</protein>
<dbReference type="KEGG" id="dph:EHF33_20105"/>
<reference evidence="2 3" key="1">
    <citation type="submission" date="2018-11" db="EMBL/GenBank/DDBJ databases">
        <title>Deinococcus shelandsis sp. nov., isolated from South Shetland Islands soil of Antarctica.</title>
        <authorList>
            <person name="Tian J."/>
        </authorList>
    </citation>
    <scope>NUCLEOTIDE SEQUENCE [LARGE SCALE GENOMIC DNA]</scope>
    <source>
        <strain evidence="2 3">S14-83T</strain>
        <plasmid evidence="2 3">unnamed3</plasmid>
    </source>
</reference>
<evidence type="ECO:0000256" key="1">
    <source>
        <dbReference type="SAM" id="MobiDB-lite"/>
    </source>
</evidence>
<dbReference type="RefSeq" id="WP_124875604.1">
    <property type="nucleotide sequence ID" value="NZ_CP034187.1"/>
</dbReference>
<accession>A0A3G8YJZ9</accession>
<keyword evidence="2" id="KW-0614">Plasmid</keyword>
<dbReference type="OrthoDB" id="9831786at2"/>
<evidence type="ECO:0000313" key="2">
    <source>
        <dbReference type="EMBL" id="AZI45215.1"/>
    </source>
</evidence>
<dbReference type="EMBL" id="CP034187">
    <property type="protein sequence ID" value="AZI45215.1"/>
    <property type="molecule type" value="Genomic_DNA"/>
</dbReference>
<gene>
    <name evidence="2" type="ORF">EHF33_20105</name>
</gene>
<feature type="compositionally biased region" description="Polar residues" evidence="1">
    <location>
        <begin position="27"/>
        <end position="45"/>
    </location>
</feature>
<proteinExistence type="predicted"/>
<dbReference type="Proteomes" id="UP000276417">
    <property type="component" value="Plasmid unnamed3"/>
</dbReference>
<dbReference type="AlphaFoldDB" id="A0A3G8YJZ9"/>